<evidence type="ECO:0000313" key="1">
    <source>
        <dbReference type="EMBL" id="CAI2196447.1"/>
    </source>
</evidence>
<feature type="non-terminal residue" evidence="1">
    <location>
        <position position="1"/>
    </location>
</feature>
<accession>A0A9W4WZ78</accession>
<dbReference type="EMBL" id="CAMKVN010014250">
    <property type="protein sequence ID" value="CAI2196447.1"/>
    <property type="molecule type" value="Genomic_DNA"/>
</dbReference>
<evidence type="ECO:0000313" key="2">
    <source>
        <dbReference type="Proteomes" id="UP001153678"/>
    </source>
</evidence>
<proteinExistence type="predicted"/>
<sequence>MDRASPLTLCYLGSMLKGRPQNCAVFIKFDLSKTLGPQINPEKVIVNIRVFYTTNYQHYQHAIRLLQYEIFPTKSSDSIALIPQDDSYETTVQINLEF</sequence>
<feature type="non-terminal residue" evidence="1">
    <location>
        <position position="98"/>
    </location>
</feature>
<gene>
    <name evidence="1" type="ORF">FWILDA_LOCUS17584</name>
</gene>
<comment type="caution">
    <text evidence="1">The sequence shown here is derived from an EMBL/GenBank/DDBJ whole genome shotgun (WGS) entry which is preliminary data.</text>
</comment>
<protein>
    <submittedName>
        <fullName evidence="1">10647_t:CDS:1</fullName>
    </submittedName>
</protein>
<dbReference type="AlphaFoldDB" id="A0A9W4WZ78"/>
<keyword evidence="2" id="KW-1185">Reference proteome</keyword>
<reference evidence="1" key="1">
    <citation type="submission" date="2022-08" db="EMBL/GenBank/DDBJ databases">
        <authorList>
            <person name="Kallberg Y."/>
            <person name="Tangrot J."/>
            <person name="Rosling A."/>
        </authorList>
    </citation>
    <scope>NUCLEOTIDE SEQUENCE</scope>
    <source>
        <strain evidence="1">Wild A</strain>
    </source>
</reference>
<name>A0A9W4WZ78_9GLOM</name>
<organism evidence="1 2">
    <name type="scientific">Funneliformis geosporum</name>
    <dbReference type="NCBI Taxonomy" id="1117311"/>
    <lineage>
        <taxon>Eukaryota</taxon>
        <taxon>Fungi</taxon>
        <taxon>Fungi incertae sedis</taxon>
        <taxon>Mucoromycota</taxon>
        <taxon>Glomeromycotina</taxon>
        <taxon>Glomeromycetes</taxon>
        <taxon>Glomerales</taxon>
        <taxon>Glomeraceae</taxon>
        <taxon>Funneliformis</taxon>
    </lineage>
</organism>
<dbReference type="Proteomes" id="UP001153678">
    <property type="component" value="Unassembled WGS sequence"/>
</dbReference>